<dbReference type="OrthoDB" id="5762756at2"/>
<organism evidence="13 14">
    <name type="scientific">Rheinheimera riviphila</name>
    <dbReference type="NCBI Taxonomy" id="1834037"/>
    <lineage>
        <taxon>Bacteria</taxon>
        <taxon>Pseudomonadati</taxon>
        <taxon>Pseudomonadota</taxon>
        <taxon>Gammaproteobacteria</taxon>
        <taxon>Chromatiales</taxon>
        <taxon>Chromatiaceae</taxon>
        <taxon>Rheinheimera</taxon>
    </lineage>
</organism>
<name>A0A437R5R9_9GAMM</name>
<dbReference type="NCBIfam" id="TIGR00540">
    <property type="entry name" value="TPR_hemY_coli"/>
    <property type="match status" value="1"/>
</dbReference>
<evidence type="ECO:0000313" key="13">
    <source>
        <dbReference type="EMBL" id="RVU42017.1"/>
    </source>
</evidence>
<dbReference type="InterPro" id="IPR011990">
    <property type="entry name" value="TPR-like_helical_dom_sf"/>
</dbReference>
<dbReference type="InterPro" id="IPR005254">
    <property type="entry name" value="Heme_biosyn_assoc_TPR_pro"/>
</dbReference>
<keyword evidence="10" id="KW-0802">TPR repeat</keyword>
<dbReference type="SUPFAM" id="SSF48452">
    <property type="entry name" value="TPR-like"/>
    <property type="match status" value="1"/>
</dbReference>
<keyword evidence="9" id="KW-0627">Porphyrin biosynthesis</keyword>
<keyword evidence="6 11" id="KW-0812">Transmembrane</keyword>
<evidence type="ECO:0000256" key="6">
    <source>
        <dbReference type="ARBA" id="ARBA00022692"/>
    </source>
</evidence>
<dbReference type="InterPro" id="IPR010817">
    <property type="entry name" value="HemY_N"/>
</dbReference>
<comment type="subcellular location">
    <subcellularLocation>
        <location evidence="2">Cell inner membrane</location>
        <topology evidence="2">Multi-pass membrane protein</topology>
    </subcellularLocation>
</comment>
<comment type="pathway">
    <text evidence="3">Porphyrin-containing compound metabolism; protoheme biosynthesis.</text>
</comment>
<keyword evidence="8 11" id="KW-0472">Membrane</keyword>
<dbReference type="Proteomes" id="UP000283077">
    <property type="component" value="Unassembled WGS sequence"/>
</dbReference>
<accession>A0A437R5R9</accession>
<keyword evidence="4" id="KW-1003">Cell membrane</keyword>
<evidence type="ECO:0000256" key="2">
    <source>
        <dbReference type="ARBA" id="ARBA00004429"/>
    </source>
</evidence>
<protein>
    <submittedName>
        <fullName evidence="13">Heme biosynthesis protein HemY</fullName>
    </submittedName>
</protein>
<sequence length="367" mass="41033">MIRLALFVIVLGLAMLLGPVLANHPGYVMIVVAGVTIEATFVGLILVILGGGLAWWGLWWLLKRLFHFPRISFSFLRSRKERRARQALQQGVLAFARQDWQNAHQLFEIAKSEPLWDKARLTMASYSALRAGEFAKANQRAAELDPDDPDTSLLLADLWLAQGDALKAVAVLTPKIAAEPKNQPLGRSYLAALQQAGQWQTLLEQVPQALKYQWFSKVLWAQHRYQVYPQAISALAQQGLFDEQASYWQNLSAKERKSVAATLGKVWAMAVSGQVEQAEKLLLETLALADLPLAWNVIQQIPLGRSVLQLRKQIQHWLRDHSNNAYLYAMLSYCAAQEGEAEQAAASWQKALQYQPELVAIGSQAKA</sequence>
<evidence type="ECO:0000256" key="9">
    <source>
        <dbReference type="ARBA" id="ARBA00023244"/>
    </source>
</evidence>
<evidence type="ECO:0000259" key="12">
    <source>
        <dbReference type="Pfam" id="PF07219"/>
    </source>
</evidence>
<dbReference type="EMBL" id="SACS01000001">
    <property type="protein sequence ID" value="RVU42017.1"/>
    <property type="molecule type" value="Genomic_DNA"/>
</dbReference>
<evidence type="ECO:0000256" key="11">
    <source>
        <dbReference type="SAM" id="Phobius"/>
    </source>
</evidence>
<comment type="function">
    <text evidence="1">Involved in a late step of protoheme IX synthesis.</text>
</comment>
<evidence type="ECO:0000313" key="14">
    <source>
        <dbReference type="Proteomes" id="UP000283077"/>
    </source>
</evidence>
<evidence type="ECO:0000256" key="1">
    <source>
        <dbReference type="ARBA" id="ARBA00002962"/>
    </source>
</evidence>
<keyword evidence="14" id="KW-1185">Reference proteome</keyword>
<dbReference type="GO" id="GO:0005886">
    <property type="term" value="C:plasma membrane"/>
    <property type="evidence" value="ECO:0007669"/>
    <property type="project" value="UniProtKB-SubCell"/>
</dbReference>
<dbReference type="GO" id="GO:0042168">
    <property type="term" value="P:heme metabolic process"/>
    <property type="evidence" value="ECO:0007669"/>
    <property type="project" value="InterPro"/>
</dbReference>
<feature type="transmembrane region" description="Helical" evidence="11">
    <location>
        <begin position="41"/>
        <end position="62"/>
    </location>
</feature>
<comment type="caution">
    <text evidence="13">The sequence shown here is derived from an EMBL/GenBank/DDBJ whole genome shotgun (WGS) entry which is preliminary data.</text>
</comment>
<reference evidence="13 14" key="1">
    <citation type="submission" date="2019-01" db="EMBL/GenBank/DDBJ databases">
        <authorList>
            <person name="Chen W.-M."/>
        </authorList>
    </citation>
    <scope>NUCLEOTIDE SEQUENCE [LARGE SCALE GENOMIC DNA]</scope>
    <source>
        <strain evidence="13 14">KYPC3</strain>
    </source>
</reference>
<dbReference type="Gene3D" id="1.25.40.10">
    <property type="entry name" value="Tetratricopeptide repeat domain"/>
    <property type="match status" value="2"/>
</dbReference>
<evidence type="ECO:0000256" key="5">
    <source>
        <dbReference type="ARBA" id="ARBA00022519"/>
    </source>
</evidence>
<dbReference type="AlphaFoldDB" id="A0A437R5R9"/>
<evidence type="ECO:0000256" key="8">
    <source>
        <dbReference type="ARBA" id="ARBA00023136"/>
    </source>
</evidence>
<evidence type="ECO:0000256" key="10">
    <source>
        <dbReference type="PROSITE-ProRule" id="PRU00339"/>
    </source>
</evidence>
<dbReference type="Pfam" id="PF07219">
    <property type="entry name" value="HemY_N"/>
    <property type="match status" value="1"/>
</dbReference>
<evidence type="ECO:0000256" key="3">
    <source>
        <dbReference type="ARBA" id="ARBA00004744"/>
    </source>
</evidence>
<dbReference type="UniPathway" id="UPA00252"/>
<dbReference type="RefSeq" id="WP_127697394.1">
    <property type="nucleotide sequence ID" value="NZ_SACS01000001.1"/>
</dbReference>
<keyword evidence="7 11" id="KW-1133">Transmembrane helix</keyword>
<evidence type="ECO:0000256" key="4">
    <source>
        <dbReference type="ARBA" id="ARBA00022475"/>
    </source>
</evidence>
<dbReference type="GO" id="GO:0006779">
    <property type="term" value="P:porphyrin-containing compound biosynthetic process"/>
    <property type="evidence" value="ECO:0007669"/>
    <property type="project" value="UniProtKB-KW"/>
</dbReference>
<dbReference type="InterPro" id="IPR019734">
    <property type="entry name" value="TPR_rpt"/>
</dbReference>
<dbReference type="PROSITE" id="PS50005">
    <property type="entry name" value="TPR"/>
    <property type="match status" value="1"/>
</dbReference>
<keyword evidence="5" id="KW-0997">Cell inner membrane</keyword>
<evidence type="ECO:0000256" key="7">
    <source>
        <dbReference type="ARBA" id="ARBA00022989"/>
    </source>
</evidence>
<proteinExistence type="predicted"/>
<feature type="repeat" description="TPR" evidence="10">
    <location>
        <begin position="325"/>
        <end position="358"/>
    </location>
</feature>
<feature type="domain" description="HemY N-terminal" evidence="12">
    <location>
        <begin position="26"/>
        <end position="115"/>
    </location>
</feature>
<gene>
    <name evidence="13" type="ORF">EOE67_02195</name>
</gene>